<dbReference type="Proteomes" id="UP000705379">
    <property type="component" value="Unassembled WGS sequence"/>
</dbReference>
<dbReference type="EMBL" id="QTKU01000001">
    <property type="protein sequence ID" value="MBS8259533.1"/>
    <property type="molecule type" value="Genomic_DNA"/>
</dbReference>
<protein>
    <submittedName>
        <fullName evidence="4">Hydroxyacid dehydrogenase</fullName>
    </submittedName>
</protein>
<evidence type="ECO:0000313" key="5">
    <source>
        <dbReference type="Proteomes" id="UP000705379"/>
    </source>
</evidence>
<sequence length="334" mass="36512">MVRSGGNHTEQGNDVSNSEVIEGVYLSSKLDLEELFADVFSPYADKVRIRLPRDIEDPSRIQFSVAWYPEKEAFTPYPNLRLVSSIAAGVDSLINCPSLPASAHLTRVRDDAQADMMAGFAVWQVVWHHRNMGHYLQRQAFSTWDQQNLSVSPRDYTVGVLGYGLMGKAIAESVAALGFPVVAAVRKQPSEAPAAGISFETGTSSVERVAARSQALINVLPLTPQTENILNEDLFNLMPTGARLIQLGRGQHLVDEDLDNALASGQLGGASLDVFRTEPLPEDHRWWRDDKILITPHHASDSSAAIVAKQVTEAAIAAVDGRVPENTVDRTQGY</sequence>
<evidence type="ECO:0000313" key="4">
    <source>
        <dbReference type="EMBL" id="MBS8259533.1"/>
    </source>
</evidence>
<reference evidence="4" key="1">
    <citation type="submission" date="2018-08" db="EMBL/GenBank/DDBJ databases">
        <authorList>
            <person name="Jin W."/>
            <person name="Wang H."/>
            <person name="Yang Y."/>
            <person name="Li M."/>
            <person name="Liu J."/>
        </authorList>
    </citation>
    <scope>NUCLEOTIDE SEQUENCE</scope>
    <source>
        <strain evidence="4">AESS21</strain>
    </source>
</reference>
<organism evidence="4 5">
    <name type="scientific">Roseibium polysiphoniae</name>
    <dbReference type="NCBI Taxonomy" id="2571221"/>
    <lineage>
        <taxon>Bacteria</taxon>
        <taxon>Pseudomonadati</taxon>
        <taxon>Pseudomonadota</taxon>
        <taxon>Alphaproteobacteria</taxon>
        <taxon>Hyphomicrobiales</taxon>
        <taxon>Stappiaceae</taxon>
        <taxon>Roseibium</taxon>
    </lineage>
</organism>
<gene>
    <name evidence="4" type="ORF">DYI23_04800</name>
</gene>
<evidence type="ECO:0000256" key="1">
    <source>
        <dbReference type="ARBA" id="ARBA00023002"/>
    </source>
</evidence>
<dbReference type="GO" id="GO:0016491">
    <property type="term" value="F:oxidoreductase activity"/>
    <property type="evidence" value="ECO:0007669"/>
    <property type="project" value="UniProtKB-KW"/>
</dbReference>
<dbReference type="InterPro" id="IPR036291">
    <property type="entry name" value="NAD(P)-bd_dom_sf"/>
</dbReference>
<dbReference type="AlphaFoldDB" id="A0A944CCA2"/>
<dbReference type="SUPFAM" id="SSF51735">
    <property type="entry name" value="NAD(P)-binding Rossmann-fold domains"/>
    <property type="match status" value="1"/>
</dbReference>
<dbReference type="GO" id="GO:0051287">
    <property type="term" value="F:NAD binding"/>
    <property type="evidence" value="ECO:0007669"/>
    <property type="project" value="InterPro"/>
</dbReference>
<dbReference type="PANTHER" id="PTHR43333">
    <property type="entry name" value="2-HACID_DH_C DOMAIN-CONTAINING PROTEIN"/>
    <property type="match status" value="1"/>
</dbReference>
<accession>A0A944CCA2</accession>
<dbReference type="PANTHER" id="PTHR43333:SF1">
    <property type="entry name" value="D-ISOMER SPECIFIC 2-HYDROXYACID DEHYDROGENASE NAD-BINDING DOMAIN-CONTAINING PROTEIN"/>
    <property type="match status" value="1"/>
</dbReference>
<comment type="caution">
    <text evidence="4">The sequence shown here is derived from an EMBL/GenBank/DDBJ whole genome shotgun (WGS) entry which is preliminary data.</text>
</comment>
<dbReference type="Pfam" id="PF02826">
    <property type="entry name" value="2-Hacid_dh_C"/>
    <property type="match status" value="1"/>
</dbReference>
<keyword evidence="1" id="KW-0560">Oxidoreductase</keyword>
<dbReference type="InterPro" id="IPR006140">
    <property type="entry name" value="D-isomer_DH_NAD-bd"/>
</dbReference>
<evidence type="ECO:0000259" key="3">
    <source>
        <dbReference type="Pfam" id="PF02826"/>
    </source>
</evidence>
<feature type="domain" description="D-isomer specific 2-hydroxyacid dehydrogenase NAD-binding" evidence="3">
    <location>
        <begin position="125"/>
        <end position="299"/>
    </location>
</feature>
<reference evidence="4" key="2">
    <citation type="journal article" date="2021" name="Microorganisms">
        <title>Bacterial Dimethylsulfoniopropionate Biosynthesis in the East China Sea.</title>
        <authorList>
            <person name="Liu J."/>
            <person name="Zhang Y."/>
            <person name="Liu J."/>
            <person name="Zhong H."/>
            <person name="Williams B.T."/>
            <person name="Zheng Y."/>
            <person name="Curson A.R.J."/>
            <person name="Sun C."/>
            <person name="Sun H."/>
            <person name="Song D."/>
            <person name="Wagner Mackenzie B."/>
            <person name="Bermejo Martinez A."/>
            <person name="Todd J.D."/>
            <person name="Zhang X.H."/>
        </authorList>
    </citation>
    <scope>NUCLEOTIDE SEQUENCE</scope>
    <source>
        <strain evidence="4">AESS21</strain>
    </source>
</reference>
<evidence type="ECO:0000256" key="2">
    <source>
        <dbReference type="ARBA" id="ARBA00023027"/>
    </source>
</evidence>
<keyword evidence="2" id="KW-0520">NAD</keyword>
<proteinExistence type="predicted"/>
<name>A0A944CCA2_9HYPH</name>
<dbReference type="Gene3D" id="3.40.50.720">
    <property type="entry name" value="NAD(P)-binding Rossmann-like Domain"/>
    <property type="match status" value="2"/>
</dbReference>